<evidence type="ECO:0000313" key="1">
    <source>
        <dbReference type="EMBL" id="MFC4670074.1"/>
    </source>
</evidence>
<protein>
    <submittedName>
        <fullName evidence="1">DUF6522 family protein</fullName>
    </submittedName>
</protein>
<dbReference type="Pfam" id="PF20132">
    <property type="entry name" value="DUF6522"/>
    <property type="match status" value="1"/>
</dbReference>
<accession>A0ABV9KJE1</accession>
<dbReference type="InterPro" id="IPR045389">
    <property type="entry name" value="DUF6522"/>
</dbReference>
<keyword evidence="2" id="KW-1185">Reference proteome</keyword>
<dbReference type="RefSeq" id="WP_380718691.1">
    <property type="nucleotide sequence ID" value="NZ_JBHSGI010000024.1"/>
</dbReference>
<evidence type="ECO:0000313" key="2">
    <source>
        <dbReference type="Proteomes" id="UP001595973"/>
    </source>
</evidence>
<comment type="caution">
    <text evidence="1">The sequence shown here is derived from an EMBL/GenBank/DDBJ whole genome shotgun (WGS) entry which is preliminary data.</text>
</comment>
<proteinExistence type="predicted"/>
<reference evidence="2" key="1">
    <citation type="journal article" date="2019" name="Int. J. Syst. Evol. Microbiol.">
        <title>The Global Catalogue of Microorganisms (GCM) 10K type strain sequencing project: providing services to taxonomists for standard genome sequencing and annotation.</title>
        <authorList>
            <consortium name="The Broad Institute Genomics Platform"/>
            <consortium name="The Broad Institute Genome Sequencing Center for Infectious Disease"/>
            <person name="Wu L."/>
            <person name="Ma J."/>
        </authorList>
    </citation>
    <scope>NUCLEOTIDE SEQUENCE [LARGE SCALE GENOMIC DNA]</scope>
    <source>
        <strain evidence="2">CGMCC 4.7283</strain>
    </source>
</reference>
<dbReference type="Proteomes" id="UP001595973">
    <property type="component" value="Unassembled WGS sequence"/>
</dbReference>
<dbReference type="EMBL" id="JBHSGI010000024">
    <property type="protein sequence ID" value="MFC4670074.1"/>
    <property type="molecule type" value="Genomic_DNA"/>
</dbReference>
<name>A0ABV9KJE1_9RHOB</name>
<gene>
    <name evidence="1" type="ORF">ACFO5X_16040</name>
</gene>
<sequence>MSEVERDGDGFVVDAALLAAAFGRSVTQVRAFMTNGRITTRSETGTDADAGRWRLTFYHDGRAFRLTVDGQGNILSRATFDARDPRPSAAP</sequence>
<organism evidence="1 2">
    <name type="scientific">Seohaeicola nanhaiensis</name>
    <dbReference type="NCBI Taxonomy" id="1387282"/>
    <lineage>
        <taxon>Bacteria</taxon>
        <taxon>Pseudomonadati</taxon>
        <taxon>Pseudomonadota</taxon>
        <taxon>Alphaproteobacteria</taxon>
        <taxon>Rhodobacterales</taxon>
        <taxon>Roseobacteraceae</taxon>
        <taxon>Seohaeicola</taxon>
    </lineage>
</organism>